<organism evidence="5 6">
    <name type="scientific">Rhodobacter xanthinilyticus</name>
    <dbReference type="NCBI Taxonomy" id="1850250"/>
    <lineage>
        <taxon>Bacteria</taxon>
        <taxon>Pseudomonadati</taxon>
        <taxon>Pseudomonadota</taxon>
        <taxon>Alphaproteobacteria</taxon>
        <taxon>Rhodobacterales</taxon>
        <taxon>Rhodobacter group</taxon>
        <taxon>Rhodobacter</taxon>
    </lineage>
</organism>
<feature type="chain" id="PRO_5009443526" evidence="3">
    <location>
        <begin position="21"/>
        <end position="331"/>
    </location>
</feature>
<dbReference type="EMBL" id="CP017781">
    <property type="protein sequence ID" value="AOZ68706.1"/>
    <property type="molecule type" value="Genomic_DNA"/>
</dbReference>
<dbReference type="KEGG" id="rhp:LPB142_04730"/>
<accession>A0A1D9MA15</accession>
<name>A0A1D9MA15_9RHOB</name>
<feature type="domain" description="Imelysin-like" evidence="4">
    <location>
        <begin position="30"/>
        <end position="306"/>
    </location>
</feature>
<comment type="subcellular location">
    <subcellularLocation>
        <location evidence="1">Cell envelope</location>
    </subcellularLocation>
</comment>
<evidence type="ECO:0000256" key="2">
    <source>
        <dbReference type="ARBA" id="ARBA00022729"/>
    </source>
</evidence>
<dbReference type="STRING" id="1850250.LPB142_04730"/>
<dbReference type="InterPro" id="IPR018976">
    <property type="entry name" value="Imelysin-like"/>
</dbReference>
<protein>
    <submittedName>
        <fullName evidence="5">Signal peptidase</fullName>
    </submittedName>
</protein>
<dbReference type="GO" id="GO:0030313">
    <property type="term" value="C:cell envelope"/>
    <property type="evidence" value="ECO:0007669"/>
    <property type="project" value="UniProtKB-SubCell"/>
</dbReference>
<dbReference type="InterPro" id="IPR034984">
    <property type="entry name" value="Imelysin-like_IPPA"/>
</dbReference>
<gene>
    <name evidence="5" type="ORF">LPB142_04730</name>
</gene>
<reference evidence="5 6" key="1">
    <citation type="submission" date="2016-10" db="EMBL/GenBank/DDBJ databases">
        <title>Rhodobacter sp. LPB0142, isolated from sea water.</title>
        <authorList>
            <person name="Kim E."/>
            <person name="Yi H."/>
        </authorList>
    </citation>
    <scope>NUCLEOTIDE SEQUENCE [LARGE SCALE GENOMIC DNA]</scope>
    <source>
        <strain evidence="5 6">LPB0142</strain>
    </source>
</reference>
<evidence type="ECO:0000313" key="6">
    <source>
        <dbReference type="Proteomes" id="UP000176562"/>
    </source>
</evidence>
<dbReference type="RefSeq" id="WP_071165669.1">
    <property type="nucleotide sequence ID" value="NZ_CP017781.1"/>
</dbReference>
<dbReference type="Pfam" id="PF09375">
    <property type="entry name" value="Peptidase_M75"/>
    <property type="match status" value="1"/>
</dbReference>
<proteinExistence type="predicted"/>
<evidence type="ECO:0000259" key="4">
    <source>
        <dbReference type="Pfam" id="PF09375"/>
    </source>
</evidence>
<dbReference type="Proteomes" id="UP000176562">
    <property type="component" value="Chromosome"/>
</dbReference>
<sequence>MRLAPVFACLSMALAAPARADVAEAVNKVIVPAYAGFASATAALDQAAQADCGAEALKAPWGAAFDAWMPVAQLRLGPSETEGRALAIAFWPDAKNIGGRQTTAMLEKADPALVAEAGMAKVSVAARGLFGLERLIYTEAGAANPDYACALRRAMAADLATMAEALAAEWRDDYAARLLAPGAAGNTTYLTEAEARQALFTQLIAGLEFDADQRLGRPLGSFDKPRPDRAEALASQRALRNVTLSLKGLRALAGALAEGRGAIPLTEAAFARAESLADALDDPAFAGVADPGRRLKIEILQQAVQATRTAAETELGALLGVSAGFNSADGD</sequence>
<dbReference type="InterPro" id="IPR038352">
    <property type="entry name" value="Imelysin_sf"/>
</dbReference>
<dbReference type="CDD" id="cd14659">
    <property type="entry name" value="Imelysin-like_IPPA"/>
    <property type="match status" value="1"/>
</dbReference>
<feature type="signal peptide" evidence="3">
    <location>
        <begin position="1"/>
        <end position="20"/>
    </location>
</feature>
<evidence type="ECO:0000313" key="5">
    <source>
        <dbReference type="EMBL" id="AOZ68706.1"/>
    </source>
</evidence>
<keyword evidence="6" id="KW-1185">Reference proteome</keyword>
<evidence type="ECO:0000256" key="3">
    <source>
        <dbReference type="SAM" id="SignalP"/>
    </source>
</evidence>
<evidence type="ECO:0000256" key="1">
    <source>
        <dbReference type="ARBA" id="ARBA00004196"/>
    </source>
</evidence>
<dbReference type="AlphaFoldDB" id="A0A1D9MA15"/>
<keyword evidence="2 3" id="KW-0732">Signal</keyword>
<dbReference type="Gene3D" id="1.20.1420.20">
    <property type="entry name" value="M75 peptidase, HXXE motif"/>
    <property type="match status" value="1"/>
</dbReference>